<accession>A0A174IFB1</accession>
<gene>
    <name evidence="2" type="ORF">ERS852470_03570</name>
</gene>
<proteinExistence type="predicted"/>
<dbReference type="InterPro" id="IPR036366">
    <property type="entry name" value="PGBDSf"/>
</dbReference>
<sequence length="179" mass="19399">MNKKIFALLSGIVLTTSLINIEVSAEVLNFQDNQLDVNYENTNNNSSNENVIVREFIALSTNEFARAGDACELVYYSSTYIKCTNKSTGKVFTCNPTTSYVGYGYSNSSGSVGCLQGMFNYLGAGLAVDGLFGPKTYQKIIEFQQMNSNILTVDGIAGPKTFAWAVESVFGVVQPISGE</sequence>
<dbReference type="AlphaFoldDB" id="A0A174IFB1"/>
<dbReference type="EMBL" id="CYZV01000068">
    <property type="protein sequence ID" value="CUO85863.1"/>
    <property type="molecule type" value="Genomic_DNA"/>
</dbReference>
<evidence type="ECO:0000313" key="2">
    <source>
        <dbReference type="EMBL" id="CUO85863.1"/>
    </source>
</evidence>
<dbReference type="Proteomes" id="UP000095558">
    <property type="component" value="Unassembled WGS sequence"/>
</dbReference>
<protein>
    <submittedName>
        <fullName evidence="2">Putative peptidoglycan binding domain</fullName>
    </submittedName>
</protein>
<reference evidence="2 3" key="1">
    <citation type="submission" date="2015-09" db="EMBL/GenBank/DDBJ databases">
        <authorList>
            <consortium name="Pathogen Informatics"/>
        </authorList>
    </citation>
    <scope>NUCLEOTIDE SEQUENCE [LARGE SCALE GENOMIC DNA]</scope>
    <source>
        <strain evidence="2 3">2789STDY5834855</strain>
    </source>
</reference>
<evidence type="ECO:0000259" key="1">
    <source>
        <dbReference type="Pfam" id="PF01471"/>
    </source>
</evidence>
<dbReference type="Gene3D" id="1.10.101.10">
    <property type="entry name" value="PGBD-like superfamily/PGBD"/>
    <property type="match status" value="1"/>
</dbReference>
<organism evidence="2 3">
    <name type="scientific">Clostridium disporicum</name>
    <dbReference type="NCBI Taxonomy" id="84024"/>
    <lineage>
        <taxon>Bacteria</taxon>
        <taxon>Bacillati</taxon>
        <taxon>Bacillota</taxon>
        <taxon>Clostridia</taxon>
        <taxon>Eubacteriales</taxon>
        <taxon>Clostridiaceae</taxon>
        <taxon>Clostridium</taxon>
    </lineage>
</organism>
<dbReference type="SUPFAM" id="SSF47090">
    <property type="entry name" value="PGBD-like"/>
    <property type="match status" value="1"/>
</dbReference>
<dbReference type="RefSeq" id="WP_052330771.1">
    <property type="nucleotide sequence ID" value="NZ_CYYT01000069.1"/>
</dbReference>
<dbReference type="GeneID" id="83013734"/>
<evidence type="ECO:0000313" key="3">
    <source>
        <dbReference type="Proteomes" id="UP000095558"/>
    </source>
</evidence>
<dbReference type="Pfam" id="PF01471">
    <property type="entry name" value="PG_binding_1"/>
    <property type="match status" value="1"/>
</dbReference>
<name>A0A174IFB1_9CLOT</name>
<feature type="domain" description="Peptidoglycan binding-like" evidence="1">
    <location>
        <begin position="112"/>
        <end position="163"/>
    </location>
</feature>
<dbReference type="InterPro" id="IPR036365">
    <property type="entry name" value="PGBD-like_sf"/>
</dbReference>
<dbReference type="InterPro" id="IPR002477">
    <property type="entry name" value="Peptidoglycan-bd-like"/>
</dbReference>